<dbReference type="PANTHER" id="PTHR30126:SF40">
    <property type="entry name" value="HTH-TYPE TRANSCRIPTIONAL REGULATOR GLTR"/>
    <property type="match status" value="1"/>
</dbReference>
<dbReference type="SUPFAM" id="SSF46785">
    <property type="entry name" value="Winged helix' DNA-binding domain"/>
    <property type="match status" value="1"/>
</dbReference>
<keyword evidence="3" id="KW-0238">DNA-binding</keyword>
<dbReference type="PROSITE" id="PS50931">
    <property type="entry name" value="HTH_LYSR"/>
    <property type="match status" value="1"/>
</dbReference>
<dbReference type="PATRIC" id="fig|135735.6.peg.2370"/>
<accession>A0A0H4KEU5</accession>
<dbReference type="GO" id="GO:0003700">
    <property type="term" value="F:DNA-binding transcription factor activity"/>
    <property type="evidence" value="ECO:0007669"/>
    <property type="project" value="InterPro"/>
</dbReference>
<sequence length="298" mass="33731">MDIQSLHIFKVVAEHGSITKAAKELNYAQSNITTRMQQLESSLQTVLFYRHNKGITLTTKGDLLLTYTDKIFRLFEETRQVMRDEEEPQGPLSIGSMESTAAVHLPMFILRYHSTCPKVDLTLKTGPTAQHIEEVLNYKLDGAFVSGPVQHPNLVAKKIFREKLVLVSSLLSSYPLELENIGNLTLLVLHKGCSYRQKLESWLHKEGIRPSKVMEFGSLDALMGCVAAGLGVSLLPLSIVQKYSHLEEITHYSLLEEFTLVDTFFIHRADNTFSTPLLKFIELFQEEKSSITCDEKRS</sequence>
<dbReference type="Proteomes" id="UP000036202">
    <property type="component" value="Chromosome"/>
</dbReference>
<dbReference type="Gene3D" id="3.40.190.290">
    <property type="match status" value="1"/>
</dbReference>
<evidence type="ECO:0000256" key="2">
    <source>
        <dbReference type="ARBA" id="ARBA00023015"/>
    </source>
</evidence>
<dbReference type="RefSeq" id="WP_046217219.1">
    <property type="nucleotide sequence ID" value="NZ_CP011974.1"/>
</dbReference>
<dbReference type="InterPro" id="IPR036388">
    <property type="entry name" value="WH-like_DNA-bd_sf"/>
</dbReference>
<dbReference type="Gene3D" id="1.10.10.10">
    <property type="entry name" value="Winged helix-like DNA-binding domain superfamily/Winged helix DNA-binding domain"/>
    <property type="match status" value="1"/>
</dbReference>
<evidence type="ECO:0000313" key="6">
    <source>
        <dbReference type="Proteomes" id="UP000036202"/>
    </source>
</evidence>
<dbReference type="InterPro" id="IPR000847">
    <property type="entry name" value="LysR_HTH_N"/>
</dbReference>
<dbReference type="KEGG" id="beo:BEH_11335"/>
<evidence type="ECO:0000313" key="5">
    <source>
        <dbReference type="EMBL" id="AKO92632.1"/>
    </source>
</evidence>
<reference evidence="6" key="2">
    <citation type="submission" date="2015-06" db="EMBL/GenBank/DDBJ databases">
        <title>Genome Sequence of Bacillus endophyticus and Analysis of its Companion Mechanism in the Ketogulonigenium vulgare-Bacillus strain Consortium.</title>
        <authorList>
            <person name="Jia N."/>
            <person name="Du J."/>
            <person name="Ding M.-Z."/>
            <person name="Gao F."/>
            <person name="Yuan Y.-J."/>
        </authorList>
    </citation>
    <scope>NUCLEOTIDE SEQUENCE [LARGE SCALE GENOMIC DNA]</scope>
    <source>
        <strain evidence="6">Hbe603</strain>
    </source>
</reference>
<reference evidence="5 6" key="1">
    <citation type="journal article" date="2015" name="PLoS ONE">
        <title>Genome Sequence of Bacillus endophyticus and Analysis of Its Companion Mechanism in the Ketogulonigenium vulgare-Bacillus Strain Consortium.</title>
        <authorList>
            <person name="Jia N."/>
            <person name="Du J."/>
            <person name="Ding M.Z."/>
            <person name="Gao F."/>
            <person name="Yuan Y.J."/>
        </authorList>
    </citation>
    <scope>NUCLEOTIDE SEQUENCE [LARGE SCALE GENOMIC DNA]</scope>
    <source>
        <strain evidence="5 6">Hbe603</strain>
    </source>
</reference>
<dbReference type="OrthoDB" id="8479357at2"/>
<comment type="similarity">
    <text evidence="1">Belongs to the LysR transcriptional regulatory family.</text>
</comment>
<keyword evidence="6" id="KW-1185">Reference proteome</keyword>
<dbReference type="Pfam" id="PF00126">
    <property type="entry name" value="HTH_1"/>
    <property type="match status" value="1"/>
</dbReference>
<evidence type="ECO:0000256" key="4">
    <source>
        <dbReference type="ARBA" id="ARBA00023163"/>
    </source>
</evidence>
<dbReference type="GeneID" id="93701393"/>
<dbReference type="PANTHER" id="PTHR30126">
    <property type="entry name" value="HTH-TYPE TRANSCRIPTIONAL REGULATOR"/>
    <property type="match status" value="1"/>
</dbReference>
<accession>A0A1X7EAN8</accession>
<proteinExistence type="inferred from homology"/>
<evidence type="ECO:0000256" key="1">
    <source>
        <dbReference type="ARBA" id="ARBA00009437"/>
    </source>
</evidence>
<keyword evidence="2" id="KW-0805">Transcription regulation</keyword>
<dbReference type="AlphaFoldDB" id="A0A1X7EAN8"/>
<evidence type="ECO:0000256" key="3">
    <source>
        <dbReference type="ARBA" id="ARBA00023125"/>
    </source>
</evidence>
<keyword evidence="4" id="KW-0804">Transcription</keyword>
<protein>
    <submittedName>
        <fullName evidence="5">LysR family transcriptional regulator</fullName>
    </submittedName>
</protein>
<dbReference type="CDD" id="cd08442">
    <property type="entry name" value="PBP2_YofA_SoxR_like"/>
    <property type="match status" value="1"/>
</dbReference>
<dbReference type="InterPro" id="IPR005119">
    <property type="entry name" value="LysR_subst-bd"/>
</dbReference>
<dbReference type="SUPFAM" id="SSF53850">
    <property type="entry name" value="Periplasmic binding protein-like II"/>
    <property type="match status" value="1"/>
</dbReference>
<dbReference type="EMBL" id="CP011974">
    <property type="protein sequence ID" value="AKO92632.1"/>
    <property type="molecule type" value="Genomic_DNA"/>
</dbReference>
<dbReference type="FunFam" id="1.10.10.10:FF:000001">
    <property type="entry name" value="LysR family transcriptional regulator"/>
    <property type="match status" value="1"/>
</dbReference>
<organism evidence="5 6">
    <name type="scientific">Priestia filamentosa</name>
    <dbReference type="NCBI Taxonomy" id="1402861"/>
    <lineage>
        <taxon>Bacteria</taxon>
        <taxon>Bacillati</taxon>
        <taxon>Bacillota</taxon>
        <taxon>Bacilli</taxon>
        <taxon>Bacillales</taxon>
        <taxon>Bacillaceae</taxon>
        <taxon>Priestia</taxon>
    </lineage>
</organism>
<dbReference type="InterPro" id="IPR036390">
    <property type="entry name" value="WH_DNA-bd_sf"/>
</dbReference>
<dbReference type="GO" id="GO:0000976">
    <property type="term" value="F:transcription cis-regulatory region binding"/>
    <property type="evidence" value="ECO:0007669"/>
    <property type="project" value="TreeGrafter"/>
</dbReference>
<dbReference type="Pfam" id="PF03466">
    <property type="entry name" value="LysR_substrate"/>
    <property type="match status" value="1"/>
</dbReference>
<name>A0A1X7EAN8_9BACI</name>
<gene>
    <name evidence="5" type="ORF">BEH_11335</name>
</gene>